<accession>A0ACC1HFL4</accession>
<name>A0ACC1HFL4_9FUNG</name>
<evidence type="ECO:0000313" key="2">
    <source>
        <dbReference type="Proteomes" id="UP001145114"/>
    </source>
</evidence>
<sequence>MALDSLVEHMHGDQPPLLAPTDRGETHCHNVQLPSALMTLMASSGGDNTPNALFESTMGGMPHAGELGLAIHGPAGTIAASAATTGVAMDISISGTKPGITRFVNSFVPNSHPCQLLSCEVSAHAALQQQQQQQHRVAMSDSNKLDLPSWWGRAEAEFVADLCSSRTMPTDSLMIWRARIGALKVPEPTSPEQTCEFGAFGAAMGAQLGRSSISCNAQPPP</sequence>
<protein>
    <submittedName>
        <fullName evidence="1">Uncharacterized protein</fullName>
    </submittedName>
</protein>
<keyword evidence="2" id="KW-1185">Reference proteome</keyword>
<reference evidence="1" key="1">
    <citation type="submission" date="2022-06" db="EMBL/GenBank/DDBJ databases">
        <title>Phylogenomic reconstructions and comparative analyses of Kickxellomycotina fungi.</title>
        <authorList>
            <person name="Reynolds N.K."/>
            <person name="Stajich J.E."/>
            <person name="Barry K."/>
            <person name="Grigoriev I.V."/>
            <person name="Crous P."/>
            <person name="Smith M.E."/>
        </authorList>
    </citation>
    <scope>NUCLEOTIDE SEQUENCE</scope>
    <source>
        <strain evidence="1">RSA 2271</strain>
    </source>
</reference>
<dbReference type="Proteomes" id="UP001145114">
    <property type="component" value="Unassembled WGS sequence"/>
</dbReference>
<organism evidence="1 2">
    <name type="scientific">Spiromyces aspiralis</name>
    <dbReference type="NCBI Taxonomy" id="68401"/>
    <lineage>
        <taxon>Eukaryota</taxon>
        <taxon>Fungi</taxon>
        <taxon>Fungi incertae sedis</taxon>
        <taxon>Zoopagomycota</taxon>
        <taxon>Kickxellomycotina</taxon>
        <taxon>Kickxellomycetes</taxon>
        <taxon>Kickxellales</taxon>
        <taxon>Kickxellaceae</taxon>
        <taxon>Spiromyces</taxon>
    </lineage>
</organism>
<evidence type="ECO:0000313" key="1">
    <source>
        <dbReference type="EMBL" id="KAJ1675141.1"/>
    </source>
</evidence>
<dbReference type="EMBL" id="JAMZIH010005465">
    <property type="protein sequence ID" value="KAJ1675141.1"/>
    <property type="molecule type" value="Genomic_DNA"/>
</dbReference>
<gene>
    <name evidence="1" type="ORF">EV182_001853</name>
</gene>
<proteinExistence type="predicted"/>
<comment type="caution">
    <text evidence="1">The sequence shown here is derived from an EMBL/GenBank/DDBJ whole genome shotgun (WGS) entry which is preliminary data.</text>
</comment>